<dbReference type="RefSeq" id="WP_092860277.1">
    <property type="nucleotide sequence ID" value="NZ_FOQH01000005.1"/>
</dbReference>
<reference evidence="5 6" key="1">
    <citation type="submission" date="2016-10" db="EMBL/GenBank/DDBJ databases">
        <authorList>
            <person name="de Groot N.N."/>
        </authorList>
    </citation>
    <scope>NUCLEOTIDE SEQUENCE [LARGE SCALE GENOMIC DNA]</scope>
    <source>
        <strain evidence="5 6">CGMCC 1.11030</strain>
    </source>
</reference>
<dbReference type="Gene3D" id="2.40.50.100">
    <property type="match status" value="1"/>
</dbReference>
<dbReference type="PANTHER" id="PTHR30469:SF29">
    <property type="entry name" value="BLR2860 PROTEIN"/>
    <property type="match status" value="1"/>
</dbReference>
<evidence type="ECO:0000313" key="5">
    <source>
        <dbReference type="EMBL" id="SFI30038.1"/>
    </source>
</evidence>
<evidence type="ECO:0000256" key="2">
    <source>
        <dbReference type="SAM" id="Coils"/>
    </source>
</evidence>
<evidence type="ECO:0000259" key="3">
    <source>
        <dbReference type="Pfam" id="PF25917"/>
    </source>
</evidence>
<dbReference type="Gene3D" id="1.10.287.470">
    <property type="entry name" value="Helix hairpin bin"/>
    <property type="match status" value="1"/>
</dbReference>
<dbReference type="EMBL" id="FOQH01000005">
    <property type="protein sequence ID" value="SFI30038.1"/>
    <property type="molecule type" value="Genomic_DNA"/>
</dbReference>
<keyword evidence="6" id="KW-1185">Reference proteome</keyword>
<feature type="coiled-coil region" evidence="2">
    <location>
        <begin position="114"/>
        <end position="172"/>
    </location>
</feature>
<dbReference type="Proteomes" id="UP000199377">
    <property type="component" value="Unassembled WGS sequence"/>
</dbReference>
<accession>A0A1I3H2G9</accession>
<dbReference type="GO" id="GO:1990281">
    <property type="term" value="C:efflux pump complex"/>
    <property type="evidence" value="ECO:0007669"/>
    <property type="project" value="TreeGrafter"/>
</dbReference>
<evidence type="ECO:0000313" key="6">
    <source>
        <dbReference type="Proteomes" id="UP000199377"/>
    </source>
</evidence>
<proteinExistence type="inferred from homology"/>
<sequence length="365" mass="38397">MRLVPVLMALAVCVGLWFWIVPANGQQVAAVDAPAAGADPRGEAPAVKVVAFRSQAQDVRNAIVLRGRTEAHRLVEVKAETAGLVVSDPLRAGAHVQAGDLLCRLDSGSREAQLAEAQAKLGQAEADAEAADTLAQRGLTAENTAKARRAALEAARAAARAIQLDIERLEIDAPFSGVLETDSAEIGSLVRTGDVCATIISLSPIEIVGFVPESEVDELSVGMPAHARLVDGRTISGEVAFVSRSADQTTRTFRVEIEAPNPDQGVRDGMTAEILIPVASDQAHLAPQSALTLDDSGVLGVRTVAEGEGGAPEARFEPAEILREDEDGIWLTGLPAEVAIIYVGQEFVADGRALDVTWKDWDGAQ</sequence>
<dbReference type="STRING" id="1114924.SAMN05216258_105474"/>
<evidence type="ECO:0000256" key="1">
    <source>
        <dbReference type="ARBA" id="ARBA00009477"/>
    </source>
</evidence>
<dbReference type="NCBIfam" id="TIGR01730">
    <property type="entry name" value="RND_mfp"/>
    <property type="match status" value="1"/>
</dbReference>
<dbReference type="AlphaFoldDB" id="A0A1I3H2G9"/>
<keyword evidence="2" id="KW-0175">Coiled coil</keyword>
<dbReference type="Pfam" id="PF25917">
    <property type="entry name" value="BSH_RND"/>
    <property type="match status" value="1"/>
</dbReference>
<name>A0A1I3H2G9_9RHOB</name>
<dbReference type="InterPro" id="IPR058625">
    <property type="entry name" value="MdtA-like_BSH"/>
</dbReference>
<evidence type="ECO:0000259" key="4">
    <source>
        <dbReference type="Pfam" id="PF25954"/>
    </source>
</evidence>
<feature type="domain" description="CusB-like beta-barrel" evidence="4">
    <location>
        <begin position="211"/>
        <end position="274"/>
    </location>
</feature>
<dbReference type="InterPro" id="IPR006143">
    <property type="entry name" value="RND_pump_MFP"/>
</dbReference>
<dbReference type="InterPro" id="IPR058792">
    <property type="entry name" value="Beta-barrel_RND_2"/>
</dbReference>
<dbReference type="Gene3D" id="2.40.30.170">
    <property type="match status" value="1"/>
</dbReference>
<protein>
    <submittedName>
        <fullName evidence="5">Membrane fusion protein, multidrug efflux system</fullName>
    </submittedName>
</protein>
<organism evidence="5 6">
    <name type="scientific">Albimonas pacifica</name>
    <dbReference type="NCBI Taxonomy" id="1114924"/>
    <lineage>
        <taxon>Bacteria</taxon>
        <taxon>Pseudomonadati</taxon>
        <taxon>Pseudomonadota</taxon>
        <taxon>Alphaproteobacteria</taxon>
        <taxon>Rhodobacterales</taxon>
        <taxon>Paracoccaceae</taxon>
        <taxon>Albimonas</taxon>
    </lineage>
</organism>
<comment type="similarity">
    <text evidence="1">Belongs to the membrane fusion protein (MFP) (TC 8.A.1) family.</text>
</comment>
<dbReference type="Pfam" id="PF25954">
    <property type="entry name" value="Beta-barrel_RND_2"/>
    <property type="match status" value="1"/>
</dbReference>
<feature type="domain" description="Multidrug resistance protein MdtA-like barrel-sandwich hybrid" evidence="3">
    <location>
        <begin position="73"/>
        <end position="199"/>
    </location>
</feature>
<dbReference type="PANTHER" id="PTHR30469">
    <property type="entry name" value="MULTIDRUG RESISTANCE PROTEIN MDTA"/>
    <property type="match status" value="1"/>
</dbReference>
<dbReference type="OrthoDB" id="9806939at2"/>
<dbReference type="GO" id="GO:0015562">
    <property type="term" value="F:efflux transmembrane transporter activity"/>
    <property type="evidence" value="ECO:0007669"/>
    <property type="project" value="TreeGrafter"/>
</dbReference>
<dbReference type="SUPFAM" id="SSF111369">
    <property type="entry name" value="HlyD-like secretion proteins"/>
    <property type="match status" value="1"/>
</dbReference>
<gene>
    <name evidence="5" type="ORF">SAMN05216258_105474</name>
</gene>